<organism evidence="2 3">
    <name type="scientific">Vitis vinifera</name>
    <name type="common">Grape</name>
    <dbReference type="NCBI Taxonomy" id="29760"/>
    <lineage>
        <taxon>Eukaryota</taxon>
        <taxon>Viridiplantae</taxon>
        <taxon>Streptophyta</taxon>
        <taxon>Embryophyta</taxon>
        <taxon>Tracheophyta</taxon>
        <taxon>Spermatophyta</taxon>
        <taxon>Magnoliopsida</taxon>
        <taxon>eudicotyledons</taxon>
        <taxon>Gunneridae</taxon>
        <taxon>Pentapetalae</taxon>
        <taxon>rosids</taxon>
        <taxon>Vitales</taxon>
        <taxon>Vitaceae</taxon>
        <taxon>Viteae</taxon>
        <taxon>Vitis</taxon>
    </lineage>
</organism>
<evidence type="ECO:0000313" key="2">
    <source>
        <dbReference type="EMBL" id="RVW60380.1"/>
    </source>
</evidence>
<proteinExistence type="predicted"/>
<dbReference type="Pfam" id="PF22936">
    <property type="entry name" value="Pol_BBD"/>
    <property type="match status" value="1"/>
</dbReference>
<evidence type="ECO:0000313" key="3">
    <source>
        <dbReference type="Proteomes" id="UP000288805"/>
    </source>
</evidence>
<comment type="caution">
    <text evidence="2">The sequence shown here is derived from an EMBL/GenBank/DDBJ whole genome shotgun (WGS) entry which is preliminary data.</text>
</comment>
<protein>
    <recommendedName>
        <fullName evidence="1">Retrovirus-related Pol polyprotein from transposon TNT 1-94-like beta-barrel domain-containing protein</fullName>
    </recommendedName>
</protein>
<sequence length="120" mass="13414">MTLQFFGRKQQTSVNFVGEWVMWSCSAATHLINPSLDPHNFKPATLEISQDTNWYLDSGAMNHLTSDLNNLMTKTQFFASDQVFVGNGQGLSIHYIGHVSFSSPFVPSKSLALKQLLHIP</sequence>
<dbReference type="AlphaFoldDB" id="A0A438FLK6"/>
<dbReference type="InterPro" id="IPR054722">
    <property type="entry name" value="PolX-like_BBD"/>
</dbReference>
<name>A0A438FLK6_VITVI</name>
<feature type="domain" description="Retrovirus-related Pol polyprotein from transposon TNT 1-94-like beta-barrel" evidence="1">
    <location>
        <begin position="54"/>
        <end position="120"/>
    </location>
</feature>
<dbReference type="Proteomes" id="UP000288805">
    <property type="component" value="Unassembled WGS sequence"/>
</dbReference>
<accession>A0A438FLK6</accession>
<dbReference type="EMBL" id="QGNW01000862">
    <property type="protein sequence ID" value="RVW60380.1"/>
    <property type="molecule type" value="Genomic_DNA"/>
</dbReference>
<reference evidence="2 3" key="1">
    <citation type="journal article" date="2018" name="PLoS Genet.">
        <title>Population sequencing reveals clonal diversity and ancestral inbreeding in the grapevine cultivar Chardonnay.</title>
        <authorList>
            <person name="Roach M.J."/>
            <person name="Johnson D.L."/>
            <person name="Bohlmann J."/>
            <person name="van Vuuren H.J."/>
            <person name="Jones S.J."/>
            <person name="Pretorius I.S."/>
            <person name="Schmidt S.A."/>
            <person name="Borneman A.R."/>
        </authorList>
    </citation>
    <scope>NUCLEOTIDE SEQUENCE [LARGE SCALE GENOMIC DNA]</scope>
    <source>
        <strain evidence="3">cv. Chardonnay</strain>
        <tissue evidence="2">Leaf</tissue>
    </source>
</reference>
<evidence type="ECO:0000259" key="1">
    <source>
        <dbReference type="Pfam" id="PF22936"/>
    </source>
</evidence>
<gene>
    <name evidence="2" type="ORF">CK203_089869</name>
</gene>